<dbReference type="InterPro" id="IPR035437">
    <property type="entry name" value="SNase_OB-fold_sf"/>
</dbReference>
<protein>
    <submittedName>
        <fullName evidence="1">Nuclease</fullName>
    </submittedName>
</protein>
<accession>A0A8J7I1Y4</accession>
<sequence length="289" mass="32359">MTMTSIQGNFRIIKAAPDGDSIRFYPNNPQLWEKLLPTRVVTNRAGGAQLRLDSIDALETHFNPRGDSIGVQHQPLELAHSAASELLKFLGFKKITRNANEVVTAAEPEAIPGFILTKFADTYGRSVAFAFKGNSDVEDGSSIYLDKSLLKKSANYHLLAKGLVYPTFYSKLYPDIRKELILVTEKVRKEKKGLWALDKTNDGFVLEDLETITDNVVILPKLFRRLLGYLAINDGSISIEKFVEYLKSLGDRLIILPEGHVTGFDFVVKVEGQNIKLTSQPEDLVFLEK</sequence>
<dbReference type="Proteomes" id="UP000662314">
    <property type="component" value="Unassembled WGS sequence"/>
</dbReference>
<dbReference type="AlphaFoldDB" id="A0A8J7I1Y4"/>
<proteinExistence type="predicted"/>
<comment type="caution">
    <text evidence="1">The sequence shown here is derived from an EMBL/GenBank/DDBJ whole genome shotgun (WGS) entry which is preliminary data.</text>
</comment>
<keyword evidence="2" id="KW-1185">Reference proteome</keyword>
<gene>
    <name evidence="1" type="ORF">I8752_09125</name>
</gene>
<dbReference type="Gene3D" id="2.40.50.90">
    <property type="match status" value="1"/>
</dbReference>
<name>A0A8J7I1Y4_9NOST</name>
<reference evidence="1 2" key="1">
    <citation type="journal article" date="2021" name="Int. J. Syst. Evol. Microbiol.">
        <title>Amazonocrinis nigriterrae gen. nov., sp. nov., Atlanticothrix silvestris gen. nov., sp. nov. and Dendronalium phyllosphericum gen. nov., sp. nov., nostocacean cyanobacteria from Brazilian environments.</title>
        <authorList>
            <person name="Alvarenga D.O."/>
            <person name="Andreote A.P.D."/>
            <person name="Branco L.H.Z."/>
            <person name="Delbaje E."/>
            <person name="Cruz R.B."/>
            <person name="Varani A.M."/>
            <person name="Fiore M.F."/>
        </authorList>
    </citation>
    <scope>NUCLEOTIDE SEQUENCE [LARGE SCALE GENOMIC DNA]</scope>
    <source>
        <strain evidence="1 2">CENA369</strain>
    </source>
</reference>
<dbReference type="SUPFAM" id="SSF50199">
    <property type="entry name" value="Staphylococcal nuclease"/>
    <property type="match status" value="1"/>
</dbReference>
<organism evidence="1 2">
    <name type="scientific">Dendronalium phyllosphericum CENA369</name>
    <dbReference type="NCBI Taxonomy" id="1725256"/>
    <lineage>
        <taxon>Bacteria</taxon>
        <taxon>Bacillati</taxon>
        <taxon>Cyanobacteriota</taxon>
        <taxon>Cyanophyceae</taxon>
        <taxon>Nostocales</taxon>
        <taxon>Nostocaceae</taxon>
        <taxon>Dendronalium</taxon>
        <taxon>Dendronalium phyllosphericum</taxon>
    </lineage>
</organism>
<dbReference type="RefSeq" id="WP_214431995.1">
    <property type="nucleotide sequence ID" value="NZ_JAECZA010000026.1"/>
</dbReference>
<dbReference type="EMBL" id="JAECZA010000026">
    <property type="protein sequence ID" value="MBH8573175.1"/>
    <property type="molecule type" value="Genomic_DNA"/>
</dbReference>
<evidence type="ECO:0000313" key="2">
    <source>
        <dbReference type="Proteomes" id="UP000662314"/>
    </source>
</evidence>
<evidence type="ECO:0000313" key="1">
    <source>
        <dbReference type="EMBL" id="MBH8573175.1"/>
    </source>
</evidence>